<feature type="signal peptide" evidence="1">
    <location>
        <begin position="1"/>
        <end position="18"/>
    </location>
</feature>
<dbReference type="InterPro" id="IPR032675">
    <property type="entry name" value="LRR_dom_sf"/>
</dbReference>
<sequence>MFGAWMALGVLLQVPVQGATCPNTTTAAPRTLVAGVACGTAKLCYLDASCAKVSAVEVPANSKIYNVPRVGDISAYEGSRLFIHDSPDLTFDSTLAFPPYLFEMGMENCSLQAVPPIPDYFKFSELYFRHNKLTSIPEITTAARLSELVLENNRISRLSDLVYDTSRLYFAGNPLTTITNVNFTDRVTIFNFSGCHLTTFTLTPSSYAVLNALSPAKFALGSTQLNGTACAGMGGELAPLQERFEACVLTGPTVAAVAQRSSAALWIILAV</sequence>
<evidence type="ECO:0000313" key="2">
    <source>
        <dbReference type="EMBL" id="AIG55874.1"/>
    </source>
</evidence>
<dbReference type="SUPFAM" id="SSF52058">
    <property type="entry name" value="L domain-like"/>
    <property type="match status" value="1"/>
</dbReference>
<organism evidence="2">
    <name type="scientific">Achlya hypogyna</name>
    <name type="common">Oomycete</name>
    <name type="synonym">Protoachlya hypogyna</name>
    <dbReference type="NCBI Taxonomy" id="1202772"/>
    <lineage>
        <taxon>Eukaryota</taxon>
        <taxon>Sar</taxon>
        <taxon>Stramenopiles</taxon>
        <taxon>Oomycota</taxon>
        <taxon>Saprolegniomycetes</taxon>
        <taxon>Saprolegniales</taxon>
        <taxon>Achlyaceae</taxon>
        <taxon>Achlya</taxon>
    </lineage>
</organism>
<protein>
    <submittedName>
        <fullName evidence="2">Secreted protein</fullName>
    </submittedName>
</protein>
<keyword evidence="1" id="KW-0732">Signal</keyword>
<evidence type="ECO:0000256" key="1">
    <source>
        <dbReference type="SAM" id="SignalP"/>
    </source>
</evidence>
<feature type="chain" id="PRO_5002038123" evidence="1">
    <location>
        <begin position="19"/>
        <end position="271"/>
    </location>
</feature>
<dbReference type="InterPro" id="IPR001611">
    <property type="entry name" value="Leu-rich_rpt"/>
</dbReference>
<proteinExistence type="predicted"/>
<dbReference type="AlphaFoldDB" id="A0A0A7CN72"/>
<reference evidence="2" key="1">
    <citation type="journal article" date="2014" name="Genome Biol. Evol.">
        <title>The secreted proteins of Achlya hypogyna and Thraustotheca clavata identify the ancestral oomycete secretome and reveal gene acquisitions by horizontal gene transfer.</title>
        <authorList>
            <person name="Misner I."/>
            <person name="Blouin N."/>
            <person name="Leonard G."/>
            <person name="Richards T.A."/>
            <person name="Lane C.E."/>
        </authorList>
    </citation>
    <scope>NUCLEOTIDE SEQUENCE</scope>
    <source>
        <strain evidence="2">ATCC 48635</strain>
    </source>
</reference>
<dbReference type="Gene3D" id="3.80.10.10">
    <property type="entry name" value="Ribonuclease Inhibitor"/>
    <property type="match status" value="1"/>
</dbReference>
<dbReference type="EMBL" id="KM038413">
    <property type="protein sequence ID" value="AIG55874.1"/>
    <property type="molecule type" value="Genomic_DNA"/>
</dbReference>
<feature type="non-terminal residue" evidence="2">
    <location>
        <position position="271"/>
    </location>
</feature>
<name>A0A0A7CN72_ACHHY</name>
<dbReference type="PROSITE" id="PS51450">
    <property type="entry name" value="LRR"/>
    <property type="match status" value="1"/>
</dbReference>
<accession>A0A0A7CN72</accession>